<dbReference type="KEGG" id="plut:EI981_25195"/>
<accession>A0A3Q9IEP7</accession>
<dbReference type="AlphaFoldDB" id="A0A3Q9IEP7"/>
<dbReference type="RefSeq" id="WP_127002912.1">
    <property type="nucleotide sequence ID" value="NZ_CP034346.1"/>
</dbReference>
<evidence type="ECO:0000313" key="2">
    <source>
        <dbReference type="Proteomes" id="UP000270678"/>
    </source>
</evidence>
<proteinExistence type="predicted"/>
<gene>
    <name evidence="1" type="ORF">EI981_25195</name>
</gene>
<sequence>MFGIGRKENDDAVFFGDAIVPIPKLTIEKWELLFENLETMPQIILNILSARGDDNFTAKLVVGVGIALGEAVRLVSVITGLEEEFIRENADHNSLYDFFAKTIKKNDLNSALKKFRAALSQITSKAAAGRNQPYSNG</sequence>
<protein>
    <submittedName>
        <fullName evidence="1">Uncharacterized protein</fullName>
    </submittedName>
</protein>
<dbReference type="OrthoDB" id="2647283at2"/>
<dbReference type="EMBL" id="CP034346">
    <property type="protein sequence ID" value="AZS17390.1"/>
    <property type="molecule type" value="Genomic_DNA"/>
</dbReference>
<reference evidence="2" key="1">
    <citation type="submission" date="2018-12" db="EMBL/GenBank/DDBJ databases">
        <title>Complete genome sequence of Paenibacillus sp. MBLB1234.</title>
        <authorList>
            <person name="Nam Y.-D."/>
            <person name="Kang J."/>
            <person name="Chung W.-H."/>
            <person name="Park Y.S."/>
        </authorList>
    </citation>
    <scope>NUCLEOTIDE SEQUENCE [LARGE SCALE GENOMIC DNA]</scope>
    <source>
        <strain evidence="2">MBLB1234</strain>
    </source>
</reference>
<organism evidence="1 2">
    <name type="scientific">Paenibacillus lutimineralis</name>
    <dbReference type="NCBI Taxonomy" id="2707005"/>
    <lineage>
        <taxon>Bacteria</taxon>
        <taxon>Bacillati</taxon>
        <taxon>Bacillota</taxon>
        <taxon>Bacilli</taxon>
        <taxon>Bacillales</taxon>
        <taxon>Paenibacillaceae</taxon>
        <taxon>Paenibacillus</taxon>
    </lineage>
</organism>
<keyword evidence="2" id="KW-1185">Reference proteome</keyword>
<name>A0A3Q9IEP7_9BACL</name>
<dbReference type="Proteomes" id="UP000270678">
    <property type="component" value="Chromosome"/>
</dbReference>
<evidence type="ECO:0000313" key="1">
    <source>
        <dbReference type="EMBL" id="AZS17390.1"/>
    </source>
</evidence>